<feature type="transmembrane region" description="Helical" evidence="11">
    <location>
        <begin position="76"/>
        <end position="96"/>
    </location>
</feature>
<keyword evidence="8 11" id="KW-0812">Transmembrane</keyword>
<evidence type="ECO:0000256" key="5">
    <source>
        <dbReference type="ARBA" id="ARBA00016185"/>
    </source>
</evidence>
<gene>
    <name evidence="11" type="primary">cobD</name>
    <name evidence="12" type="ORF">GCM10009006_25070</name>
</gene>
<dbReference type="GO" id="GO:0009236">
    <property type="term" value="P:cobalamin biosynthetic process"/>
    <property type="evidence" value="ECO:0007669"/>
    <property type="project" value="UniProtKB-UniRule"/>
</dbReference>
<evidence type="ECO:0000256" key="1">
    <source>
        <dbReference type="ARBA" id="ARBA00003384"/>
    </source>
</evidence>
<evidence type="ECO:0000256" key="11">
    <source>
        <dbReference type="HAMAP-Rule" id="MF_00024"/>
    </source>
</evidence>
<comment type="pathway">
    <text evidence="3 11">Cofactor biosynthesis; adenosylcobalamin biosynthesis.</text>
</comment>
<name>A0A830FVA6_HALAR</name>
<proteinExistence type="inferred from homology"/>
<evidence type="ECO:0000256" key="7">
    <source>
        <dbReference type="ARBA" id="ARBA00022573"/>
    </source>
</evidence>
<evidence type="ECO:0000256" key="8">
    <source>
        <dbReference type="ARBA" id="ARBA00022692"/>
    </source>
</evidence>
<comment type="caution">
    <text evidence="11">Lacks conserved residue(s) required for the propagation of feature annotation.</text>
</comment>
<dbReference type="EMBL" id="BMON01000002">
    <property type="protein sequence ID" value="GGM42766.1"/>
    <property type="molecule type" value="Genomic_DNA"/>
</dbReference>
<keyword evidence="9 11" id="KW-1133">Transmembrane helix</keyword>
<keyword evidence="6 11" id="KW-1003">Cell membrane</keyword>
<evidence type="ECO:0000256" key="10">
    <source>
        <dbReference type="ARBA" id="ARBA00023136"/>
    </source>
</evidence>
<comment type="caution">
    <text evidence="12">The sequence shown here is derived from an EMBL/GenBank/DDBJ whole genome shotgun (WGS) entry which is preliminary data.</text>
</comment>
<dbReference type="RefSeq" id="WP_188852928.1">
    <property type="nucleotide sequence ID" value="NZ_BMON01000002.1"/>
</dbReference>
<dbReference type="GO" id="GO:0015420">
    <property type="term" value="F:ABC-type vitamin B12 transporter activity"/>
    <property type="evidence" value="ECO:0007669"/>
    <property type="project" value="UniProtKB-UniRule"/>
</dbReference>
<dbReference type="OrthoDB" id="46105at2157"/>
<protein>
    <recommendedName>
        <fullName evidence="5 11">Probable cobalamin biosynthesis protein CobD</fullName>
    </recommendedName>
</protein>
<dbReference type="GO" id="GO:0005886">
    <property type="term" value="C:plasma membrane"/>
    <property type="evidence" value="ECO:0007669"/>
    <property type="project" value="UniProtKB-SubCell"/>
</dbReference>
<dbReference type="InterPro" id="IPR004485">
    <property type="entry name" value="Cobalamin_biosynth_CobD/CbiB"/>
</dbReference>
<evidence type="ECO:0000256" key="9">
    <source>
        <dbReference type="ARBA" id="ARBA00022989"/>
    </source>
</evidence>
<dbReference type="Proteomes" id="UP000656367">
    <property type="component" value="Unassembled WGS sequence"/>
</dbReference>
<reference evidence="12" key="2">
    <citation type="submission" date="2020-09" db="EMBL/GenBank/DDBJ databases">
        <authorList>
            <person name="Sun Q."/>
            <person name="Ohkuma M."/>
        </authorList>
    </citation>
    <scope>NUCLEOTIDE SEQUENCE</scope>
    <source>
        <strain evidence="12">JCM 15759</strain>
    </source>
</reference>
<accession>A0A830FVA6</accession>
<dbReference type="GO" id="GO:0048472">
    <property type="term" value="F:threonine-phosphate decarboxylase activity"/>
    <property type="evidence" value="ECO:0007669"/>
    <property type="project" value="InterPro"/>
</dbReference>
<feature type="transmembrane region" description="Helical" evidence="11">
    <location>
        <begin position="288"/>
        <end position="306"/>
    </location>
</feature>
<sequence length="307" mass="30619">MLSALAVAVAGGLELAIGEPPTRLHPVAWFGRLVGAVDREWDHPLAVGVLAAALLPLGAATVVGAAIALATTREPLAAVALAGLALFLTTSLRSLLSTARGVIADTDTDLPAARDGLLALAGRDASILSAGEVRSAAVESASENLADGLVASLAAFVVGGIAAAGVGLPALPVAAGAAAWVKAVNTMDSMLGYRSKRVGTPAARLDDAVMWLPARASALLLAIACGSPQSVARARSWLDGVPSPNSGWPMGTAAAALDVRLEKPGVYVLNPAGGLPDVATAQRSVTRVGVAGVLAYLLAGLGVLAWF</sequence>
<dbReference type="AlphaFoldDB" id="A0A830FVA6"/>
<dbReference type="HAMAP" id="MF_00024">
    <property type="entry name" value="CobD_CbiB"/>
    <property type="match status" value="1"/>
</dbReference>
<keyword evidence="7 11" id="KW-0169">Cobalamin biosynthesis</keyword>
<reference evidence="12" key="1">
    <citation type="journal article" date="2014" name="Int. J. Syst. Evol. Microbiol.">
        <title>Complete genome sequence of Corynebacterium casei LMG S-19264T (=DSM 44701T), isolated from a smear-ripened cheese.</title>
        <authorList>
            <consortium name="US DOE Joint Genome Institute (JGI-PGF)"/>
            <person name="Walter F."/>
            <person name="Albersmeier A."/>
            <person name="Kalinowski J."/>
            <person name="Ruckert C."/>
        </authorList>
    </citation>
    <scope>NUCLEOTIDE SEQUENCE</scope>
    <source>
        <strain evidence="12">JCM 15759</strain>
    </source>
</reference>
<organism evidence="12 13">
    <name type="scientific">Haloarcula argentinensis</name>
    <dbReference type="NCBI Taxonomy" id="43776"/>
    <lineage>
        <taxon>Archaea</taxon>
        <taxon>Methanobacteriati</taxon>
        <taxon>Methanobacteriota</taxon>
        <taxon>Stenosarchaea group</taxon>
        <taxon>Halobacteria</taxon>
        <taxon>Halobacteriales</taxon>
        <taxon>Haloarculaceae</taxon>
        <taxon>Haloarcula</taxon>
    </lineage>
</organism>
<dbReference type="UniPathway" id="UPA00148"/>
<comment type="subcellular location">
    <subcellularLocation>
        <location evidence="2 11">Cell membrane</location>
        <topology evidence="2 11">Multi-pass membrane protein</topology>
    </subcellularLocation>
</comment>
<evidence type="ECO:0000256" key="4">
    <source>
        <dbReference type="ARBA" id="ARBA00006263"/>
    </source>
</evidence>
<comment type="similarity">
    <text evidence="4 11">Belongs to the CobD/CbiB family.</text>
</comment>
<dbReference type="PANTHER" id="PTHR34308:SF1">
    <property type="entry name" value="COBALAMIN BIOSYNTHESIS PROTEIN CBIB"/>
    <property type="match status" value="1"/>
</dbReference>
<dbReference type="Pfam" id="PF03186">
    <property type="entry name" value="CobD_Cbib"/>
    <property type="match status" value="1"/>
</dbReference>
<keyword evidence="10 11" id="KW-0472">Membrane</keyword>
<evidence type="ECO:0000256" key="3">
    <source>
        <dbReference type="ARBA" id="ARBA00004953"/>
    </source>
</evidence>
<dbReference type="PANTHER" id="PTHR34308">
    <property type="entry name" value="COBALAMIN BIOSYNTHESIS PROTEIN CBIB"/>
    <property type="match status" value="1"/>
</dbReference>
<evidence type="ECO:0000313" key="13">
    <source>
        <dbReference type="Proteomes" id="UP000656367"/>
    </source>
</evidence>
<evidence type="ECO:0000256" key="6">
    <source>
        <dbReference type="ARBA" id="ARBA00022475"/>
    </source>
</evidence>
<evidence type="ECO:0000313" key="12">
    <source>
        <dbReference type="EMBL" id="GGM42766.1"/>
    </source>
</evidence>
<comment type="function">
    <text evidence="1 11">Converts cobyric acid to cobinamide by the addition of aminopropanol on the F carboxylic group.</text>
</comment>
<feature type="transmembrane region" description="Helical" evidence="11">
    <location>
        <begin position="45"/>
        <end position="69"/>
    </location>
</feature>
<evidence type="ECO:0000256" key="2">
    <source>
        <dbReference type="ARBA" id="ARBA00004651"/>
    </source>
</evidence>
<feature type="transmembrane region" description="Helical" evidence="11">
    <location>
        <begin position="153"/>
        <end position="181"/>
    </location>
</feature>